<dbReference type="PANTHER" id="PTHR35337:SF1">
    <property type="entry name" value="SLR1478 PROTEIN"/>
    <property type="match status" value="1"/>
</dbReference>
<feature type="transmembrane region" description="Helical" evidence="1">
    <location>
        <begin position="12"/>
        <end position="33"/>
    </location>
</feature>
<keyword evidence="3" id="KW-1185">Reference proteome</keyword>
<evidence type="ECO:0000256" key="1">
    <source>
        <dbReference type="SAM" id="Phobius"/>
    </source>
</evidence>
<dbReference type="AlphaFoldDB" id="A0AAP3E837"/>
<evidence type="ECO:0000313" key="2">
    <source>
        <dbReference type="EMBL" id="MCU4753537.1"/>
    </source>
</evidence>
<evidence type="ECO:0000313" key="3">
    <source>
        <dbReference type="Proteomes" id="UP001321047"/>
    </source>
</evidence>
<protein>
    <submittedName>
        <fullName evidence="2">Stage II sporulation protein M</fullName>
    </submittedName>
</protein>
<feature type="transmembrane region" description="Helical" evidence="1">
    <location>
        <begin position="238"/>
        <end position="259"/>
    </location>
</feature>
<feature type="transmembrane region" description="Helical" evidence="1">
    <location>
        <begin position="173"/>
        <end position="193"/>
    </location>
</feature>
<reference evidence="2 3" key="1">
    <citation type="submission" date="2022-09" db="EMBL/GenBank/DDBJ databases">
        <title>Enrichment on poylsaccharides allowed isolation of novel metabolic and taxonomic groups of Haloarchaea.</title>
        <authorList>
            <person name="Sorokin D.Y."/>
            <person name="Elcheninov A.G."/>
            <person name="Khizhniak T.V."/>
            <person name="Kolganova T.V."/>
            <person name="Kublanov I.V."/>
        </authorList>
    </citation>
    <scope>NUCLEOTIDE SEQUENCE [LARGE SCALE GENOMIC DNA]</scope>
    <source>
        <strain evidence="2 3">AArc-curdl1</strain>
    </source>
</reference>
<dbReference type="Proteomes" id="UP001321047">
    <property type="component" value="Unassembled WGS sequence"/>
</dbReference>
<name>A0AAP3E837_9EURY</name>
<feature type="transmembrane region" description="Helical" evidence="1">
    <location>
        <begin position="199"/>
        <end position="217"/>
    </location>
</feature>
<dbReference type="PANTHER" id="PTHR35337">
    <property type="entry name" value="SLR1478 PROTEIN"/>
    <property type="match status" value="1"/>
</dbReference>
<dbReference type="InterPro" id="IPR002798">
    <property type="entry name" value="SpoIIM-like"/>
</dbReference>
<keyword evidence="1" id="KW-0472">Membrane</keyword>
<keyword evidence="1" id="KW-0812">Transmembrane</keyword>
<dbReference type="RefSeq" id="WP_342809849.1">
    <property type="nucleotide sequence ID" value="NZ_JAOPJZ010000018.1"/>
</dbReference>
<proteinExistence type="predicted"/>
<gene>
    <name evidence="2" type="ORF">OB919_16355</name>
</gene>
<feature type="transmembrane region" description="Helical" evidence="1">
    <location>
        <begin position="39"/>
        <end position="59"/>
    </location>
</feature>
<keyword evidence="1" id="KW-1133">Transmembrane helix</keyword>
<comment type="caution">
    <text evidence="2">The sequence shown here is derived from an EMBL/GenBank/DDBJ whole genome shotgun (WGS) entry which is preliminary data.</text>
</comment>
<accession>A0AAP3E837</accession>
<dbReference type="EMBL" id="JAOPJZ010000018">
    <property type="protein sequence ID" value="MCU4753537.1"/>
    <property type="molecule type" value="Genomic_DNA"/>
</dbReference>
<sequence>MELRTETVRTSGAGRLTIALVGITLVTALVLAFTEPSPLPALGATLLAVGFATFVAFEAADVGRPLTALTHAWAEHRRYVGFAAGLFGFGSLLGVLLYLVGVDLIDIFLELLSEEFGEEFLEGEPGEPAEFELTAGFFIGQNTPPYLLSIAGAASLGLLTAAVMVFNGILVGNIAYSVGQIAGFTEIVLLLAPHGVFELTALFIAAGVGFRIVYRLGQRVGGSRDAFVTRQYLYRTGMLVIFGWFLLVLAAFIEAYLTIPIAEALVGDVGEVEDAPLSSALFGSSGQ</sequence>
<organism evidence="2 3">
    <name type="scientific">Natronosalvus hydrolyticus</name>
    <dbReference type="NCBI Taxonomy" id="2979988"/>
    <lineage>
        <taxon>Archaea</taxon>
        <taxon>Methanobacteriati</taxon>
        <taxon>Methanobacteriota</taxon>
        <taxon>Stenosarchaea group</taxon>
        <taxon>Halobacteria</taxon>
        <taxon>Halobacteriales</taxon>
        <taxon>Natrialbaceae</taxon>
        <taxon>Natronosalvus</taxon>
    </lineage>
</organism>
<feature type="transmembrane region" description="Helical" evidence="1">
    <location>
        <begin position="79"/>
        <end position="100"/>
    </location>
</feature>
<feature type="transmembrane region" description="Helical" evidence="1">
    <location>
        <begin position="146"/>
        <end position="166"/>
    </location>
</feature>
<dbReference type="Pfam" id="PF01944">
    <property type="entry name" value="SpoIIM"/>
    <property type="match status" value="1"/>
</dbReference>